<feature type="domain" description="Response regulatory" evidence="8">
    <location>
        <begin position="13"/>
        <end position="128"/>
    </location>
</feature>
<protein>
    <submittedName>
        <fullName evidence="10">DNA-binding response regulator</fullName>
    </submittedName>
</protein>
<name>A0A512NR43_9HYPH</name>
<dbReference type="Gene3D" id="1.10.10.10">
    <property type="entry name" value="Winged helix-like DNA-binding domain superfamily/Winged helix DNA-binding domain"/>
    <property type="match status" value="1"/>
</dbReference>
<reference evidence="10 11" key="1">
    <citation type="submission" date="2019-07" db="EMBL/GenBank/DDBJ databases">
        <title>Whole genome shotgun sequence of Reyranella soli NBRC 108950.</title>
        <authorList>
            <person name="Hosoyama A."/>
            <person name="Uohara A."/>
            <person name="Ohji S."/>
            <person name="Ichikawa N."/>
        </authorList>
    </citation>
    <scope>NUCLEOTIDE SEQUENCE [LARGE SCALE GENOMIC DNA]</scope>
    <source>
        <strain evidence="10 11">NBRC 108950</strain>
    </source>
</reference>
<dbReference type="SMART" id="SM00448">
    <property type="entry name" value="REC"/>
    <property type="match status" value="1"/>
</dbReference>
<dbReference type="InterPro" id="IPR036388">
    <property type="entry name" value="WH-like_DNA-bd_sf"/>
</dbReference>
<evidence type="ECO:0000256" key="6">
    <source>
        <dbReference type="PROSITE-ProRule" id="PRU00169"/>
    </source>
</evidence>
<dbReference type="InterPro" id="IPR001789">
    <property type="entry name" value="Sig_transdc_resp-reg_receiver"/>
</dbReference>
<evidence type="ECO:0000313" key="11">
    <source>
        <dbReference type="Proteomes" id="UP000321058"/>
    </source>
</evidence>
<keyword evidence="2" id="KW-0902">Two-component regulatory system</keyword>
<dbReference type="PANTHER" id="PTHR48111:SF1">
    <property type="entry name" value="TWO-COMPONENT RESPONSE REGULATOR ORR33"/>
    <property type="match status" value="1"/>
</dbReference>
<dbReference type="Pfam" id="PF00072">
    <property type="entry name" value="Response_reg"/>
    <property type="match status" value="1"/>
</dbReference>
<evidence type="ECO:0000256" key="3">
    <source>
        <dbReference type="ARBA" id="ARBA00023015"/>
    </source>
</evidence>
<dbReference type="GO" id="GO:0032993">
    <property type="term" value="C:protein-DNA complex"/>
    <property type="evidence" value="ECO:0007669"/>
    <property type="project" value="TreeGrafter"/>
</dbReference>
<evidence type="ECO:0000256" key="1">
    <source>
        <dbReference type="ARBA" id="ARBA00022553"/>
    </source>
</evidence>
<dbReference type="InterPro" id="IPR016032">
    <property type="entry name" value="Sig_transdc_resp-reg_C-effctor"/>
</dbReference>
<dbReference type="CDD" id="cd00383">
    <property type="entry name" value="trans_reg_C"/>
    <property type="match status" value="1"/>
</dbReference>
<evidence type="ECO:0000256" key="5">
    <source>
        <dbReference type="ARBA" id="ARBA00023163"/>
    </source>
</evidence>
<keyword evidence="11" id="KW-1185">Reference proteome</keyword>
<accession>A0A512NR43</accession>
<dbReference type="PROSITE" id="PS50110">
    <property type="entry name" value="RESPONSE_REGULATORY"/>
    <property type="match status" value="1"/>
</dbReference>
<dbReference type="GO" id="GO:0006355">
    <property type="term" value="P:regulation of DNA-templated transcription"/>
    <property type="evidence" value="ECO:0007669"/>
    <property type="project" value="InterPro"/>
</dbReference>
<dbReference type="Pfam" id="PF00486">
    <property type="entry name" value="Trans_reg_C"/>
    <property type="match status" value="1"/>
</dbReference>
<dbReference type="Gene3D" id="3.40.50.2300">
    <property type="match status" value="1"/>
</dbReference>
<dbReference type="SUPFAM" id="SSF46894">
    <property type="entry name" value="C-terminal effector domain of the bipartite response regulators"/>
    <property type="match status" value="1"/>
</dbReference>
<organism evidence="10 11">
    <name type="scientific">Reyranella soli</name>
    <dbReference type="NCBI Taxonomy" id="1230389"/>
    <lineage>
        <taxon>Bacteria</taxon>
        <taxon>Pseudomonadati</taxon>
        <taxon>Pseudomonadota</taxon>
        <taxon>Alphaproteobacteria</taxon>
        <taxon>Hyphomicrobiales</taxon>
        <taxon>Reyranellaceae</taxon>
        <taxon>Reyranella</taxon>
    </lineage>
</organism>
<dbReference type="InterPro" id="IPR039420">
    <property type="entry name" value="WalR-like"/>
</dbReference>
<keyword evidence="5" id="KW-0804">Transcription</keyword>
<keyword evidence="4 7" id="KW-0238">DNA-binding</keyword>
<evidence type="ECO:0000256" key="2">
    <source>
        <dbReference type="ARBA" id="ARBA00023012"/>
    </source>
</evidence>
<evidence type="ECO:0000313" key="10">
    <source>
        <dbReference type="EMBL" id="GEP61414.1"/>
    </source>
</evidence>
<dbReference type="OrthoDB" id="9802426at2"/>
<comment type="caution">
    <text evidence="6">Lacks conserved residue(s) required for the propagation of feature annotation.</text>
</comment>
<dbReference type="GO" id="GO:0000156">
    <property type="term" value="F:phosphorelay response regulator activity"/>
    <property type="evidence" value="ECO:0007669"/>
    <property type="project" value="TreeGrafter"/>
</dbReference>
<sequence>MPRLNGEGATMPDVLIVDGDDHYREVLSANLIALGFSVMCFAKGPSLLEALSSGMEAKVALLEWALPEMSGFELLDTLRKSRIGLPVVFLTAYSQVERELQALDRGAVDFVDKARGIEVLVHRLRLIMNGQRQIPPPAMPEVERHGELALHPSMARALWLDQDVGLTIAEFNVVTLLVSSKGEIQTYRAIYDAVHFAGFIAGSGDRGYTTNVRSFVKRIRSKFLAIDPGFSAIKNVRLVGYRWPDR</sequence>
<dbReference type="Proteomes" id="UP000321058">
    <property type="component" value="Unassembled WGS sequence"/>
</dbReference>
<dbReference type="InterPro" id="IPR011006">
    <property type="entry name" value="CheY-like_superfamily"/>
</dbReference>
<keyword evidence="1" id="KW-0597">Phosphoprotein</keyword>
<feature type="domain" description="OmpR/PhoB-type" evidence="9">
    <location>
        <begin position="140"/>
        <end position="245"/>
    </location>
</feature>
<dbReference type="SMART" id="SM00862">
    <property type="entry name" value="Trans_reg_C"/>
    <property type="match status" value="1"/>
</dbReference>
<evidence type="ECO:0000256" key="4">
    <source>
        <dbReference type="ARBA" id="ARBA00023125"/>
    </source>
</evidence>
<evidence type="ECO:0000259" key="8">
    <source>
        <dbReference type="PROSITE" id="PS50110"/>
    </source>
</evidence>
<comment type="caution">
    <text evidence="10">The sequence shown here is derived from an EMBL/GenBank/DDBJ whole genome shotgun (WGS) entry which is preliminary data.</text>
</comment>
<dbReference type="GO" id="GO:0000976">
    <property type="term" value="F:transcription cis-regulatory region binding"/>
    <property type="evidence" value="ECO:0007669"/>
    <property type="project" value="TreeGrafter"/>
</dbReference>
<keyword evidence="3" id="KW-0805">Transcription regulation</keyword>
<gene>
    <name evidence="10" type="ORF">RSO01_85800</name>
</gene>
<dbReference type="PROSITE" id="PS51755">
    <property type="entry name" value="OMPR_PHOB"/>
    <property type="match status" value="1"/>
</dbReference>
<dbReference type="SUPFAM" id="SSF52172">
    <property type="entry name" value="CheY-like"/>
    <property type="match status" value="1"/>
</dbReference>
<dbReference type="EMBL" id="BKAJ01000221">
    <property type="protein sequence ID" value="GEP61414.1"/>
    <property type="molecule type" value="Genomic_DNA"/>
</dbReference>
<evidence type="ECO:0000256" key="7">
    <source>
        <dbReference type="PROSITE-ProRule" id="PRU01091"/>
    </source>
</evidence>
<dbReference type="AlphaFoldDB" id="A0A512NR43"/>
<feature type="DNA-binding region" description="OmpR/PhoB-type" evidence="7">
    <location>
        <begin position="140"/>
        <end position="245"/>
    </location>
</feature>
<evidence type="ECO:0000259" key="9">
    <source>
        <dbReference type="PROSITE" id="PS51755"/>
    </source>
</evidence>
<dbReference type="InterPro" id="IPR001867">
    <property type="entry name" value="OmpR/PhoB-type_DNA-bd"/>
</dbReference>
<dbReference type="PANTHER" id="PTHR48111">
    <property type="entry name" value="REGULATOR OF RPOS"/>
    <property type="match status" value="1"/>
</dbReference>
<dbReference type="GO" id="GO:0005829">
    <property type="term" value="C:cytosol"/>
    <property type="evidence" value="ECO:0007669"/>
    <property type="project" value="TreeGrafter"/>
</dbReference>
<proteinExistence type="predicted"/>